<organism evidence="8 9">
    <name type="scientific">Molorchus minor</name>
    <dbReference type="NCBI Taxonomy" id="1323400"/>
    <lineage>
        <taxon>Eukaryota</taxon>
        <taxon>Metazoa</taxon>
        <taxon>Ecdysozoa</taxon>
        <taxon>Arthropoda</taxon>
        <taxon>Hexapoda</taxon>
        <taxon>Insecta</taxon>
        <taxon>Pterygota</taxon>
        <taxon>Neoptera</taxon>
        <taxon>Endopterygota</taxon>
        <taxon>Coleoptera</taxon>
        <taxon>Polyphaga</taxon>
        <taxon>Cucujiformia</taxon>
        <taxon>Chrysomeloidea</taxon>
        <taxon>Cerambycidae</taxon>
        <taxon>Lamiinae</taxon>
        <taxon>Monochamini</taxon>
        <taxon>Molorchus</taxon>
    </lineage>
</organism>
<dbReference type="PROSITE" id="PS00122">
    <property type="entry name" value="CARBOXYLESTERASE_B_1"/>
    <property type="match status" value="1"/>
</dbReference>
<protein>
    <recommendedName>
        <fullName evidence="6">Carboxylic ester hydrolase</fullName>
        <ecNumber evidence="6">3.1.1.-</ecNumber>
    </recommendedName>
</protein>
<evidence type="ECO:0000313" key="8">
    <source>
        <dbReference type="EMBL" id="KAJ8972498.1"/>
    </source>
</evidence>
<dbReference type="InterPro" id="IPR002018">
    <property type="entry name" value="CarbesteraseB"/>
</dbReference>
<dbReference type="InterPro" id="IPR019819">
    <property type="entry name" value="Carboxylesterase_B_CS"/>
</dbReference>
<keyword evidence="3 6" id="KW-0378">Hydrolase</keyword>
<evidence type="ECO:0000259" key="7">
    <source>
        <dbReference type="Pfam" id="PF00135"/>
    </source>
</evidence>
<dbReference type="SUPFAM" id="SSF53474">
    <property type="entry name" value="alpha/beta-Hydrolases"/>
    <property type="match status" value="1"/>
</dbReference>
<comment type="caution">
    <text evidence="8">The sequence shown here is derived from an EMBL/GenBank/DDBJ whole genome shotgun (WGS) entry which is preliminary data.</text>
</comment>
<gene>
    <name evidence="8" type="ORF">NQ317_012715</name>
</gene>
<evidence type="ECO:0000256" key="2">
    <source>
        <dbReference type="ARBA" id="ARBA00022487"/>
    </source>
</evidence>
<name>A0ABQ9J543_9CUCU</name>
<sequence length="507" mass="57815">MKGKIIYGRSEVGTWKAMNPIDLTIVVSTIIVLCSAVSEDPIVQTKYGLIRGSVELSISGREYYAFRGIPYATPPVGNLRFKAPEPPVKWTHVLPVQEDSQHCLQKNYLFSNPRVIGSEDCLYLNVYTPKLRARRHTPKSRLQPVMVFIHWGGFFTGFASSDYLGPEYLMEKNVVLVTFNYRLGILEDITNDDTAPGNFGLKDQVAALKWVQDNIENFGGNNDKVTIFGQSAGGASVNFHMFSPESRSLFQQGISQSGTSLAIWAKPFSGTQMHLVKAQAKFVGCPETDNTTLIVDCLRNVGAEDLVNSGDKFKFFSVDPYTVYYPSVEKRTKNNPKPFITKQPVEYIRNREFYKVPWIIGVVDDEGLIRAEALLRQTQTRQTLNHNFHTIMPHLMGITRQHFKKCPKMLYTDRAFAYSSYQAGLFHNFQGHNDIWFYNFNYSGQYSYGDIFAATKEDIDYEWGVSHCDDLLYLFKSPAIFQELKKTNDKIMKDTMIELWTNFAIYG</sequence>
<keyword evidence="9" id="KW-1185">Reference proteome</keyword>
<dbReference type="PANTHER" id="PTHR11559">
    <property type="entry name" value="CARBOXYLESTERASE"/>
    <property type="match status" value="1"/>
</dbReference>
<dbReference type="Proteomes" id="UP001162164">
    <property type="component" value="Unassembled WGS sequence"/>
</dbReference>
<feature type="domain" description="Carboxylesterase type B" evidence="7">
    <location>
        <begin position="40"/>
        <end position="507"/>
    </location>
</feature>
<dbReference type="InterPro" id="IPR029058">
    <property type="entry name" value="AB_hydrolase_fold"/>
</dbReference>
<dbReference type="InterPro" id="IPR019826">
    <property type="entry name" value="Carboxylesterase_B_AS"/>
</dbReference>
<keyword evidence="4" id="KW-1015">Disulfide bond</keyword>
<evidence type="ECO:0000256" key="1">
    <source>
        <dbReference type="ARBA" id="ARBA00005964"/>
    </source>
</evidence>
<evidence type="ECO:0000256" key="3">
    <source>
        <dbReference type="ARBA" id="ARBA00022801"/>
    </source>
</evidence>
<dbReference type="InterPro" id="IPR050309">
    <property type="entry name" value="Type-B_Carboxylest/Lipase"/>
</dbReference>
<dbReference type="EC" id="3.1.1.-" evidence="6"/>
<accession>A0ABQ9J543</accession>
<proteinExistence type="inferred from homology"/>
<dbReference type="PROSITE" id="PS00941">
    <property type="entry name" value="CARBOXYLESTERASE_B_2"/>
    <property type="match status" value="1"/>
</dbReference>
<keyword evidence="2" id="KW-0719">Serine esterase</keyword>
<evidence type="ECO:0000256" key="6">
    <source>
        <dbReference type="RuleBase" id="RU361235"/>
    </source>
</evidence>
<dbReference type="Gene3D" id="3.40.50.1820">
    <property type="entry name" value="alpha/beta hydrolase"/>
    <property type="match status" value="1"/>
</dbReference>
<comment type="similarity">
    <text evidence="1 6">Belongs to the type-B carboxylesterase/lipase family.</text>
</comment>
<dbReference type="EMBL" id="JAPWTJ010001333">
    <property type="protein sequence ID" value="KAJ8972498.1"/>
    <property type="molecule type" value="Genomic_DNA"/>
</dbReference>
<evidence type="ECO:0000313" key="9">
    <source>
        <dbReference type="Proteomes" id="UP001162164"/>
    </source>
</evidence>
<dbReference type="Pfam" id="PF00135">
    <property type="entry name" value="COesterase"/>
    <property type="match status" value="1"/>
</dbReference>
<evidence type="ECO:0000256" key="4">
    <source>
        <dbReference type="ARBA" id="ARBA00023157"/>
    </source>
</evidence>
<evidence type="ECO:0000256" key="5">
    <source>
        <dbReference type="ARBA" id="ARBA00023180"/>
    </source>
</evidence>
<reference evidence="8" key="1">
    <citation type="journal article" date="2023" name="Insect Mol. Biol.">
        <title>Genome sequencing provides insights into the evolution of gene families encoding plant cell wall-degrading enzymes in longhorned beetles.</title>
        <authorList>
            <person name="Shin N.R."/>
            <person name="Okamura Y."/>
            <person name="Kirsch R."/>
            <person name="Pauchet Y."/>
        </authorList>
    </citation>
    <scope>NUCLEOTIDE SEQUENCE</scope>
    <source>
        <strain evidence="8">MMC_N1</strain>
    </source>
</reference>
<keyword evidence="5" id="KW-0325">Glycoprotein</keyword>